<gene>
    <name evidence="1" type="ORF">PSTG_01663</name>
</gene>
<evidence type="ECO:0000313" key="1">
    <source>
        <dbReference type="EMBL" id="KNF05034.1"/>
    </source>
</evidence>
<dbReference type="Proteomes" id="UP000054564">
    <property type="component" value="Unassembled WGS sequence"/>
</dbReference>
<evidence type="ECO:0000313" key="2">
    <source>
        <dbReference type="Proteomes" id="UP000054564"/>
    </source>
</evidence>
<accession>A0A0L0W0J3</accession>
<protein>
    <submittedName>
        <fullName evidence="1">Uncharacterized protein</fullName>
    </submittedName>
</protein>
<sequence length="124" mass="13072">MADLQKQYEELMKLVTEERALQKKAEEALAVAKQATELAAATAADNIAKANAFAAQVSAAAIQKGPISSVDPEEQRPNAGSTKSGCTWLLVHTSSRMTILRFCGCCPTSTAKHSNGPLPLGEEG</sequence>
<keyword evidence="2" id="KW-1185">Reference proteome</keyword>
<dbReference type="EMBL" id="AJIL01000009">
    <property type="protein sequence ID" value="KNF05034.1"/>
    <property type="molecule type" value="Genomic_DNA"/>
</dbReference>
<proteinExistence type="predicted"/>
<dbReference type="AlphaFoldDB" id="A0A0L0W0J3"/>
<name>A0A0L0W0J3_9BASI</name>
<organism evidence="1 2">
    <name type="scientific">Puccinia striiformis f. sp. tritici PST-78</name>
    <dbReference type="NCBI Taxonomy" id="1165861"/>
    <lineage>
        <taxon>Eukaryota</taxon>
        <taxon>Fungi</taxon>
        <taxon>Dikarya</taxon>
        <taxon>Basidiomycota</taxon>
        <taxon>Pucciniomycotina</taxon>
        <taxon>Pucciniomycetes</taxon>
        <taxon>Pucciniales</taxon>
        <taxon>Pucciniaceae</taxon>
        <taxon>Puccinia</taxon>
    </lineage>
</organism>
<comment type="caution">
    <text evidence="1">The sequence shown here is derived from an EMBL/GenBank/DDBJ whole genome shotgun (WGS) entry which is preliminary data.</text>
</comment>
<reference evidence="2" key="1">
    <citation type="submission" date="2014-03" db="EMBL/GenBank/DDBJ databases">
        <title>The Genome Sequence of Puccinia striiformis f. sp. tritici PST-78.</title>
        <authorList>
            <consortium name="The Broad Institute Genome Sequencing Platform"/>
            <person name="Cuomo C."/>
            <person name="Hulbert S."/>
            <person name="Chen X."/>
            <person name="Walker B."/>
            <person name="Young S.K."/>
            <person name="Zeng Q."/>
            <person name="Gargeya S."/>
            <person name="Fitzgerald M."/>
            <person name="Haas B."/>
            <person name="Abouelleil A."/>
            <person name="Alvarado L."/>
            <person name="Arachchi H.M."/>
            <person name="Berlin A.M."/>
            <person name="Chapman S.B."/>
            <person name="Goldberg J."/>
            <person name="Griggs A."/>
            <person name="Gujja S."/>
            <person name="Hansen M."/>
            <person name="Howarth C."/>
            <person name="Imamovic A."/>
            <person name="Larimer J."/>
            <person name="McCowan C."/>
            <person name="Montmayeur A."/>
            <person name="Murphy C."/>
            <person name="Neiman D."/>
            <person name="Pearson M."/>
            <person name="Priest M."/>
            <person name="Roberts A."/>
            <person name="Saif S."/>
            <person name="Shea T."/>
            <person name="Sisk P."/>
            <person name="Sykes S."/>
            <person name="Wortman J."/>
            <person name="Nusbaum C."/>
            <person name="Birren B."/>
        </authorList>
    </citation>
    <scope>NUCLEOTIDE SEQUENCE [LARGE SCALE GENOMIC DNA]</scope>
    <source>
        <strain evidence="2">race PST-78</strain>
    </source>
</reference>